<comment type="subcellular location">
    <subcellularLocation>
        <location evidence="4">Presynaptic cell membrane</location>
        <topology evidence="4">Single-pass type I membrane protein</topology>
    </subcellularLocation>
</comment>
<evidence type="ECO:0000313" key="8">
    <source>
        <dbReference type="Proteomes" id="UP001474421"/>
    </source>
</evidence>
<evidence type="ECO:0000256" key="5">
    <source>
        <dbReference type="PROSITE-ProRule" id="PRU00122"/>
    </source>
</evidence>
<name>A0AAW1ANF4_CROAD</name>
<dbReference type="CDD" id="cd00110">
    <property type="entry name" value="LamG"/>
    <property type="match status" value="1"/>
</dbReference>
<dbReference type="Proteomes" id="UP001474421">
    <property type="component" value="Unassembled WGS sequence"/>
</dbReference>
<sequence>MGAGTTYIFGKGGALITYIWPPNDRPSTRADRLAVGFSTHQKNAILVRVDSASGLGDYLQLHIDQGTVGVIFNVGTDDIMIEESNAMVNDGKYHVVRFTRSGGNATLQVDNWPINERYPAVGGGGRQLSWPLGGISCPFQNLWGFLPRSHVASRGRMAEKRKEESGEETQEVGLRKVSLGLRSCSSLTPSEASPTSKALL</sequence>
<dbReference type="EMBL" id="JAOTOJ010000019">
    <property type="protein sequence ID" value="KAK9391274.1"/>
    <property type="molecule type" value="Genomic_DNA"/>
</dbReference>
<dbReference type="Pfam" id="PF02210">
    <property type="entry name" value="Laminin_G_2"/>
    <property type="match status" value="1"/>
</dbReference>
<evidence type="ECO:0000256" key="4">
    <source>
        <dbReference type="ARBA" id="ARBA00035005"/>
    </source>
</evidence>
<dbReference type="PROSITE" id="PS50025">
    <property type="entry name" value="LAM_G_DOMAIN"/>
    <property type="match status" value="1"/>
</dbReference>
<dbReference type="Gene3D" id="2.60.120.200">
    <property type="match status" value="1"/>
</dbReference>
<dbReference type="InterPro" id="IPR050372">
    <property type="entry name" value="Neurexin-related_CASP"/>
</dbReference>
<keyword evidence="2" id="KW-0325">Glycoprotein</keyword>
<keyword evidence="2" id="KW-0654">Proteoglycan</keyword>
<evidence type="ECO:0000313" key="7">
    <source>
        <dbReference type="EMBL" id="KAK9391274.1"/>
    </source>
</evidence>
<comment type="caution">
    <text evidence="5">Lacks conserved residue(s) required for the propagation of feature annotation.</text>
</comment>
<keyword evidence="1" id="KW-0732">Signal</keyword>
<dbReference type="InterPro" id="IPR001791">
    <property type="entry name" value="Laminin_G"/>
</dbReference>
<dbReference type="PANTHER" id="PTHR15036:SF52">
    <property type="entry name" value="NEUREXIN-2"/>
    <property type="match status" value="1"/>
</dbReference>
<dbReference type="InterPro" id="IPR013320">
    <property type="entry name" value="ConA-like_dom_sf"/>
</dbReference>
<feature type="domain" description="Laminin G" evidence="6">
    <location>
        <begin position="5"/>
        <end position="184"/>
    </location>
</feature>
<keyword evidence="8" id="KW-1185">Reference proteome</keyword>
<proteinExistence type="predicted"/>
<organism evidence="7 8">
    <name type="scientific">Crotalus adamanteus</name>
    <name type="common">Eastern diamondback rattlesnake</name>
    <dbReference type="NCBI Taxonomy" id="8729"/>
    <lineage>
        <taxon>Eukaryota</taxon>
        <taxon>Metazoa</taxon>
        <taxon>Chordata</taxon>
        <taxon>Craniata</taxon>
        <taxon>Vertebrata</taxon>
        <taxon>Euteleostomi</taxon>
        <taxon>Lepidosauria</taxon>
        <taxon>Squamata</taxon>
        <taxon>Bifurcata</taxon>
        <taxon>Unidentata</taxon>
        <taxon>Episquamata</taxon>
        <taxon>Toxicofera</taxon>
        <taxon>Serpentes</taxon>
        <taxon>Colubroidea</taxon>
        <taxon>Viperidae</taxon>
        <taxon>Crotalinae</taxon>
        <taxon>Crotalus</taxon>
    </lineage>
</organism>
<evidence type="ECO:0000256" key="1">
    <source>
        <dbReference type="ARBA" id="ARBA00022729"/>
    </source>
</evidence>
<dbReference type="SMART" id="SM00282">
    <property type="entry name" value="LamG"/>
    <property type="match status" value="1"/>
</dbReference>
<protein>
    <submittedName>
        <fullName evidence="7">Neurexin-2-beta-like</fullName>
    </submittedName>
</protein>
<gene>
    <name evidence="7" type="ORF">NXF25_018604</name>
</gene>
<keyword evidence="3" id="KW-0357">Heparan sulfate</keyword>
<evidence type="ECO:0000256" key="2">
    <source>
        <dbReference type="ARBA" id="ARBA00022974"/>
    </source>
</evidence>
<dbReference type="PANTHER" id="PTHR15036">
    <property type="entry name" value="PIKACHURIN-LIKE PROTEIN"/>
    <property type="match status" value="1"/>
</dbReference>
<reference evidence="7 8" key="1">
    <citation type="journal article" date="2024" name="Proc. Natl. Acad. Sci. U.S.A.">
        <title>The genetic regulatory architecture and epigenomic basis for age-related changes in rattlesnake venom.</title>
        <authorList>
            <person name="Hogan M.P."/>
            <person name="Holding M.L."/>
            <person name="Nystrom G.S."/>
            <person name="Colston T.J."/>
            <person name="Bartlett D.A."/>
            <person name="Mason A.J."/>
            <person name="Ellsworth S.A."/>
            <person name="Rautsaw R.M."/>
            <person name="Lawrence K.C."/>
            <person name="Strickland J.L."/>
            <person name="He B."/>
            <person name="Fraser P."/>
            <person name="Margres M.J."/>
            <person name="Gilbert D.M."/>
            <person name="Gibbs H.L."/>
            <person name="Parkinson C.L."/>
            <person name="Rokyta D.R."/>
        </authorList>
    </citation>
    <scope>NUCLEOTIDE SEQUENCE [LARGE SCALE GENOMIC DNA]</scope>
    <source>
        <strain evidence="7">DRR0105</strain>
    </source>
</reference>
<dbReference type="SUPFAM" id="SSF49899">
    <property type="entry name" value="Concanavalin A-like lectins/glucanases"/>
    <property type="match status" value="1"/>
</dbReference>
<evidence type="ECO:0000256" key="3">
    <source>
        <dbReference type="ARBA" id="ARBA00023207"/>
    </source>
</evidence>
<comment type="caution">
    <text evidence="7">The sequence shown here is derived from an EMBL/GenBank/DDBJ whole genome shotgun (WGS) entry which is preliminary data.</text>
</comment>
<accession>A0AAW1ANF4</accession>
<dbReference type="AlphaFoldDB" id="A0AAW1ANF4"/>
<evidence type="ECO:0000259" key="6">
    <source>
        <dbReference type="PROSITE" id="PS50025"/>
    </source>
</evidence>